<dbReference type="SUPFAM" id="SSF53448">
    <property type="entry name" value="Nucleotide-diphospho-sugar transferases"/>
    <property type="match status" value="1"/>
</dbReference>
<accession>A0A9D1X8Z9</accession>
<gene>
    <name evidence="1" type="ORF">H9977_06845</name>
</gene>
<organism evidence="1 2">
    <name type="scientific">Candidatus Parabacteroides intestinipullorum</name>
    <dbReference type="NCBI Taxonomy" id="2838723"/>
    <lineage>
        <taxon>Bacteria</taxon>
        <taxon>Pseudomonadati</taxon>
        <taxon>Bacteroidota</taxon>
        <taxon>Bacteroidia</taxon>
        <taxon>Bacteroidales</taxon>
        <taxon>Tannerellaceae</taxon>
        <taxon>Parabacteroides</taxon>
    </lineage>
</organism>
<dbReference type="Gene3D" id="3.90.550.10">
    <property type="entry name" value="Spore Coat Polysaccharide Biosynthesis Protein SpsA, Chain A"/>
    <property type="match status" value="1"/>
</dbReference>
<evidence type="ECO:0000313" key="2">
    <source>
        <dbReference type="Proteomes" id="UP000886740"/>
    </source>
</evidence>
<feature type="non-terminal residue" evidence="1">
    <location>
        <position position="382"/>
    </location>
</feature>
<dbReference type="EMBL" id="DXEL01000048">
    <property type="protein sequence ID" value="HIX74731.1"/>
    <property type="molecule type" value="Genomic_DNA"/>
</dbReference>
<comment type="caution">
    <text evidence="1">The sequence shown here is derived from an EMBL/GenBank/DDBJ whole genome shotgun (WGS) entry which is preliminary data.</text>
</comment>
<protein>
    <submittedName>
        <fullName evidence="1">Uncharacterized protein</fullName>
    </submittedName>
</protein>
<dbReference type="Proteomes" id="UP000886740">
    <property type="component" value="Unassembled WGS sequence"/>
</dbReference>
<evidence type="ECO:0000313" key="1">
    <source>
        <dbReference type="EMBL" id="HIX74731.1"/>
    </source>
</evidence>
<name>A0A9D1X8Z9_9BACT</name>
<sequence>MNSTHSKRYTEFEVDPSIWDKERPLGVSGIIRCQNSADFLEACVESCIDGLDELIAVYHNCTDETVPILNRLLEKYPDKIRIYEYLPYVYPIDLSDEQFSETLNLPLDSVHLLSGYTNFAISKAKYRYAIKIDSDQIFFKEQFKEWCDAYRSQETVRIYWLEDWAFNFYEHYVKNFKNSSSFCRRILNLLVIYLSNFYFSYLRKRVIRDKVLVSLSGINLFRNAGKWLIALGDEDIDTTYRDILCPFNGVRDLFFFKVSSEMTYKACYLPKKPGYNQVLEVMFHNKKLFDGGLIWFHMRPCLKKHREIYQYWYNKVPNRFLELALFKRNSYFELKRKYNVFIRPRFEGIFSYLYTASKLVIPWNKLPNIDEFEVNINQTILS</sequence>
<dbReference type="InterPro" id="IPR010446">
    <property type="entry name" value="GalNAc_Trfase_b"/>
</dbReference>
<reference evidence="1" key="2">
    <citation type="submission" date="2021-04" db="EMBL/GenBank/DDBJ databases">
        <authorList>
            <person name="Gilroy R."/>
        </authorList>
    </citation>
    <scope>NUCLEOTIDE SEQUENCE</scope>
    <source>
        <strain evidence="1">ChiGjej6B6-14162</strain>
    </source>
</reference>
<dbReference type="InterPro" id="IPR029044">
    <property type="entry name" value="Nucleotide-diphossugar_trans"/>
</dbReference>
<dbReference type="Pfam" id="PF06306">
    <property type="entry name" value="CgtA"/>
    <property type="match status" value="1"/>
</dbReference>
<reference evidence="1" key="1">
    <citation type="journal article" date="2021" name="PeerJ">
        <title>Extensive microbial diversity within the chicken gut microbiome revealed by metagenomics and culture.</title>
        <authorList>
            <person name="Gilroy R."/>
            <person name="Ravi A."/>
            <person name="Getino M."/>
            <person name="Pursley I."/>
            <person name="Horton D.L."/>
            <person name="Alikhan N.F."/>
            <person name="Baker D."/>
            <person name="Gharbi K."/>
            <person name="Hall N."/>
            <person name="Watson M."/>
            <person name="Adriaenssens E.M."/>
            <person name="Foster-Nyarko E."/>
            <person name="Jarju S."/>
            <person name="Secka A."/>
            <person name="Antonio M."/>
            <person name="Oren A."/>
            <person name="Chaudhuri R.R."/>
            <person name="La Ragione R."/>
            <person name="Hildebrand F."/>
            <person name="Pallen M.J."/>
        </authorList>
    </citation>
    <scope>NUCLEOTIDE SEQUENCE</scope>
    <source>
        <strain evidence="1">ChiGjej6B6-14162</strain>
    </source>
</reference>
<dbReference type="AlphaFoldDB" id="A0A9D1X8Z9"/>
<proteinExistence type="predicted"/>